<evidence type="ECO:0000313" key="3">
    <source>
        <dbReference type="EMBL" id="CAH9075310.1"/>
    </source>
</evidence>
<keyword evidence="2" id="KW-0812">Transmembrane</keyword>
<dbReference type="SUPFAM" id="SSF54518">
    <property type="entry name" value="Tubby C-terminal domain-like"/>
    <property type="match status" value="1"/>
</dbReference>
<comment type="similarity">
    <text evidence="1">Belongs to the LOR family.</text>
</comment>
<sequence>MGTTGGVENDYQPMIEVPFDLFVTKKQKVFDVDGKFEFTDLFGNLLFEVESLSADSSSHPNGRKFLLDAAGDTLITVVQAIKGKWKGFKGESTQEREMLFKVERVTNTFTDKEFEIFLCDENIEEGKTDFRMKGCPFKRSCTIYKGNSILAQTSLMYTIGSGKYCVPRSRFRITLFPGPCDIVMIVSLVVIFFYKRRFLV</sequence>
<dbReference type="Pfam" id="PF04525">
    <property type="entry name" value="LOR"/>
    <property type="match status" value="1"/>
</dbReference>
<dbReference type="Proteomes" id="UP001152523">
    <property type="component" value="Unassembled WGS sequence"/>
</dbReference>
<keyword evidence="2" id="KW-1133">Transmembrane helix</keyword>
<name>A0AAV0CE83_9ASTE</name>
<evidence type="ECO:0000256" key="1">
    <source>
        <dbReference type="ARBA" id="ARBA00005437"/>
    </source>
</evidence>
<feature type="transmembrane region" description="Helical" evidence="2">
    <location>
        <begin position="175"/>
        <end position="194"/>
    </location>
</feature>
<keyword evidence="4" id="KW-1185">Reference proteome</keyword>
<dbReference type="Gene3D" id="2.40.160.200">
    <property type="entry name" value="LURP1-related"/>
    <property type="match status" value="1"/>
</dbReference>
<reference evidence="3" key="1">
    <citation type="submission" date="2022-07" db="EMBL/GenBank/DDBJ databases">
        <authorList>
            <person name="Macas J."/>
            <person name="Novak P."/>
            <person name="Neumann P."/>
        </authorList>
    </citation>
    <scope>NUCLEOTIDE SEQUENCE</scope>
</reference>
<organism evidence="3 4">
    <name type="scientific">Cuscuta epithymum</name>
    <dbReference type="NCBI Taxonomy" id="186058"/>
    <lineage>
        <taxon>Eukaryota</taxon>
        <taxon>Viridiplantae</taxon>
        <taxon>Streptophyta</taxon>
        <taxon>Embryophyta</taxon>
        <taxon>Tracheophyta</taxon>
        <taxon>Spermatophyta</taxon>
        <taxon>Magnoliopsida</taxon>
        <taxon>eudicotyledons</taxon>
        <taxon>Gunneridae</taxon>
        <taxon>Pentapetalae</taxon>
        <taxon>asterids</taxon>
        <taxon>lamiids</taxon>
        <taxon>Solanales</taxon>
        <taxon>Convolvulaceae</taxon>
        <taxon>Cuscuteae</taxon>
        <taxon>Cuscuta</taxon>
        <taxon>Cuscuta subgen. Cuscuta</taxon>
    </lineage>
</organism>
<proteinExistence type="inferred from homology"/>
<dbReference type="InterPro" id="IPR007612">
    <property type="entry name" value="LOR"/>
</dbReference>
<protein>
    <submittedName>
        <fullName evidence="3">Uncharacterized protein</fullName>
    </submittedName>
</protein>
<dbReference type="PANTHER" id="PTHR31087:SF85">
    <property type="entry name" value="PROTEIN LURP-ONE-RELATED 7"/>
    <property type="match status" value="1"/>
</dbReference>
<dbReference type="AlphaFoldDB" id="A0AAV0CE83"/>
<dbReference type="InterPro" id="IPR025659">
    <property type="entry name" value="Tubby-like_C"/>
</dbReference>
<accession>A0AAV0CE83</accession>
<gene>
    <name evidence="3" type="ORF">CEPIT_LOCUS5312</name>
</gene>
<dbReference type="PANTHER" id="PTHR31087">
    <property type="match status" value="1"/>
</dbReference>
<evidence type="ECO:0000313" key="4">
    <source>
        <dbReference type="Proteomes" id="UP001152523"/>
    </source>
</evidence>
<dbReference type="EMBL" id="CAMAPF010000028">
    <property type="protein sequence ID" value="CAH9075310.1"/>
    <property type="molecule type" value="Genomic_DNA"/>
</dbReference>
<dbReference type="InterPro" id="IPR038595">
    <property type="entry name" value="LOR_sf"/>
</dbReference>
<keyword evidence="2" id="KW-0472">Membrane</keyword>
<evidence type="ECO:0000256" key="2">
    <source>
        <dbReference type="SAM" id="Phobius"/>
    </source>
</evidence>
<comment type="caution">
    <text evidence="3">The sequence shown here is derived from an EMBL/GenBank/DDBJ whole genome shotgun (WGS) entry which is preliminary data.</text>
</comment>